<keyword evidence="7 9" id="KW-0496">Mitochondrion</keyword>
<keyword evidence="11" id="KW-1185">Reference proteome</keyword>
<keyword evidence="6 9" id="KW-1133">Transmembrane helix</keyword>
<name>A0ABQ7H8C0_DUNSA</name>
<feature type="transmembrane region" description="Helical" evidence="9">
    <location>
        <begin position="87"/>
        <end position="105"/>
    </location>
</feature>
<dbReference type="Pfam" id="PF03650">
    <property type="entry name" value="MPC"/>
    <property type="match status" value="1"/>
</dbReference>
<comment type="similarity">
    <text evidence="2 9">Belongs to the mitochondrial pyruvate carrier (MPC) (TC 2.A.105) family.</text>
</comment>
<evidence type="ECO:0000256" key="6">
    <source>
        <dbReference type="ARBA" id="ARBA00022989"/>
    </source>
</evidence>
<evidence type="ECO:0000256" key="7">
    <source>
        <dbReference type="ARBA" id="ARBA00023128"/>
    </source>
</evidence>
<comment type="subcellular location">
    <subcellularLocation>
        <location evidence="1 9">Mitochondrion inner membrane</location>
        <topology evidence="1 9">Multi-pass membrane protein</topology>
    </subcellularLocation>
</comment>
<evidence type="ECO:0000256" key="9">
    <source>
        <dbReference type="RuleBase" id="RU363100"/>
    </source>
</evidence>
<feature type="transmembrane region" description="Helical" evidence="9">
    <location>
        <begin position="17"/>
        <end position="38"/>
    </location>
</feature>
<feature type="non-terminal residue" evidence="10">
    <location>
        <position position="1"/>
    </location>
</feature>
<dbReference type="EMBL" id="MU069449">
    <property type="protein sequence ID" value="KAF5843087.1"/>
    <property type="molecule type" value="Genomic_DNA"/>
</dbReference>
<evidence type="ECO:0000256" key="8">
    <source>
        <dbReference type="ARBA" id="ARBA00023136"/>
    </source>
</evidence>
<feature type="transmembrane region" description="Helical" evidence="9">
    <location>
        <begin position="50"/>
        <end position="75"/>
    </location>
</feature>
<dbReference type="InterPro" id="IPR005336">
    <property type="entry name" value="MPC"/>
</dbReference>
<keyword evidence="5 9" id="KW-0999">Mitochondrion inner membrane</keyword>
<reference evidence="10" key="1">
    <citation type="submission" date="2017-08" db="EMBL/GenBank/DDBJ databases">
        <authorList>
            <person name="Polle J.E."/>
            <person name="Barry K."/>
            <person name="Cushman J."/>
            <person name="Schmutz J."/>
            <person name="Tran D."/>
            <person name="Hathwaick L.T."/>
            <person name="Yim W.C."/>
            <person name="Jenkins J."/>
            <person name="Mckie-Krisberg Z.M."/>
            <person name="Prochnik S."/>
            <person name="Lindquist E."/>
            <person name="Dockter R.B."/>
            <person name="Adam C."/>
            <person name="Molina H."/>
            <person name="Bunkerborg J."/>
            <person name="Jin E."/>
            <person name="Buchheim M."/>
            <person name="Magnuson J."/>
        </authorList>
    </citation>
    <scope>NUCLEOTIDE SEQUENCE</scope>
    <source>
        <strain evidence="10">CCAP 19/18</strain>
    </source>
</reference>
<keyword evidence="4 9" id="KW-0812">Transmembrane</keyword>
<proteinExistence type="inferred from homology"/>
<comment type="function">
    <text evidence="9">Mediates the uptake of pyruvate into mitochondria.</text>
</comment>
<evidence type="ECO:0000256" key="2">
    <source>
        <dbReference type="ARBA" id="ARBA00006416"/>
    </source>
</evidence>
<evidence type="ECO:0000256" key="1">
    <source>
        <dbReference type="ARBA" id="ARBA00004448"/>
    </source>
</evidence>
<gene>
    <name evidence="10" type="ORF">DUNSADRAFT_2700</name>
</gene>
<dbReference type="Proteomes" id="UP000815325">
    <property type="component" value="Unassembled WGS sequence"/>
</dbReference>
<evidence type="ECO:0000313" key="10">
    <source>
        <dbReference type="EMBL" id="KAF5843087.1"/>
    </source>
</evidence>
<evidence type="ECO:0000256" key="5">
    <source>
        <dbReference type="ARBA" id="ARBA00022792"/>
    </source>
</evidence>
<evidence type="ECO:0000256" key="4">
    <source>
        <dbReference type="ARBA" id="ARBA00022692"/>
    </source>
</evidence>
<protein>
    <recommendedName>
        <fullName evidence="9">Mitochondrial pyruvate carrier</fullName>
    </recommendedName>
</protein>
<evidence type="ECO:0000313" key="11">
    <source>
        <dbReference type="Proteomes" id="UP000815325"/>
    </source>
</evidence>
<accession>A0ABQ7H8C0</accession>
<sequence>HSCHIAKAAIPHLLGHPAVFCFNAHAAICATGLIWSWYSDHSHHIAKAAIPHLIGHPAMFCLNARAAITATGLIWSRYSTQITPVNYNLLAVNVFMAITGSYQLFRKVMSENKPQPLPTPSTSS</sequence>
<comment type="caution">
    <text evidence="10">The sequence shown here is derived from an EMBL/GenBank/DDBJ whole genome shotgun (WGS) entry which is preliminary data.</text>
</comment>
<keyword evidence="8 9" id="KW-0472">Membrane</keyword>
<organism evidence="10 11">
    <name type="scientific">Dunaliella salina</name>
    <name type="common">Green alga</name>
    <name type="synonym">Protococcus salinus</name>
    <dbReference type="NCBI Taxonomy" id="3046"/>
    <lineage>
        <taxon>Eukaryota</taxon>
        <taxon>Viridiplantae</taxon>
        <taxon>Chlorophyta</taxon>
        <taxon>core chlorophytes</taxon>
        <taxon>Chlorophyceae</taxon>
        <taxon>CS clade</taxon>
        <taxon>Chlamydomonadales</taxon>
        <taxon>Dunaliellaceae</taxon>
        <taxon>Dunaliella</taxon>
    </lineage>
</organism>
<keyword evidence="3 9" id="KW-0813">Transport</keyword>
<evidence type="ECO:0000256" key="3">
    <source>
        <dbReference type="ARBA" id="ARBA00022448"/>
    </source>
</evidence>